<gene>
    <name evidence="3" type="ORF">ACFOSV_14085</name>
</gene>
<feature type="coiled-coil region" evidence="1">
    <location>
        <begin position="33"/>
        <end position="60"/>
    </location>
</feature>
<evidence type="ECO:0000313" key="3">
    <source>
        <dbReference type="EMBL" id="MFC3881318.1"/>
    </source>
</evidence>
<evidence type="ECO:0008006" key="5">
    <source>
        <dbReference type="Google" id="ProtNLM"/>
    </source>
</evidence>
<evidence type="ECO:0000256" key="1">
    <source>
        <dbReference type="SAM" id="Coils"/>
    </source>
</evidence>
<organism evidence="3 4">
    <name type="scientific">Algoriphagus namhaensis</name>
    <dbReference type="NCBI Taxonomy" id="915353"/>
    <lineage>
        <taxon>Bacteria</taxon>
        <taxon>Pseudomonadati</taxon>
        <taxon>Bacteroidota</taxon>
        <taxon>Cytophagia</taxon>
        <taxon>Cytophagales</taxon>
        <taxon>Cyclobacteriaceae</taxon>
        <taxon>Algoriphagus</taxon>
    </lineage>
</organism>
<keyword evidence="2" id="KW-0732">Signal</keyword>
<comment type="caution">
    <text evidence="3">The sequence shown here is derived from an EMBL/GenBank/DDBJ whole genome shotgun (WGS) entry which is preliminary data.</text>
</comment>
<accession>A0ABV8ATN1</accession>
<evidence type="ECO:0000256" key="2">
    <source>
        <dbReference type="SAM" id="SignalP"/>
    </source>
</evidence>
<keyword evidence="1" id="KW-0175">Coiled coil</keyword>
<protein>
    <recommendedName>
        <fullName evidence="5">YtxH domain-containing protein</fullName>
    </recommendedName>
</protein>
<dbReference type="Proteomes" id="UP001595805">
    <property type="component" value="Unassembled WGS sequence"/>
</dbReference>
<name>A0ABV8ATN1_9BACT</name>
<feature type="signal peptide" evidence="2">
    <location>
        <begin position="1"/>
        <end position="19"/>
    </location>
</feature>
<proteinExistence type="predicted"/>
<keyword evidence="4" id="KW-1185">Reference proteome</keyword>
<reference evidence="4" key="1">
    <citation type="journal article" date="2019" name="Int. J. Syst. Evol. Microbiol.">
        <title>The Global Catalogue of Microorganisms (GCM) 10K type strain sequencing project: providing services to taxonomists for standard genome sequencing and annotation.</title>
        <authorList>
            <consortium name="The Broad Institute Genomics Platform"/>
            <consortium name="The Broad Institute Genome Sequencing Center for Infectious Disease"/>
            <person name="Wu L."/>
            <person name="Ma J."/>
        </authorList>
    </citation>
    <scope>NUCLEOTIDE SEQUENCE [LARGE SCALE GENOMIC DNA]</scope>
    <source>
        <strain evidence="4">CCUG 60523</strain>
    </source>
</reference>
<sequence>MTKKKITLISGLAAGAVAATVLLSKGSLKKAQKTKTERALDEIQTEAKALKKRIVKAKDKGLAKGKSLLGSVGA</sequence>
<evidence type="ECO:0000313" key="4">
    <source>
        <dbReference type="Proteomes" id="UP001595805"/>
    </source>
</evidence>
<dbReference type="RefSeq" id="WP_377906658.1">
    <property type="nucleotide sequence ID" value="NZ_JBHRZS010000007.1"/>
</dbReference>
<dbReference type="EMBL" id="JBHRZS010000007">
    <property type="protein sequence ID" value="MFC3881318.1"/>
    <property type="molecule type" value="Genomic_DNA"/>
</dbReference>
<feature type="chain" id="PRO_5045416602" description="YtxH domain-containing protein" evidence="2">
    <location>
        <begin position="20"/>
        <end position="74"/>
    </location>
</feature>